<dbReference type="EMBL" id="REGN01000086">
    <property type="protein sequence ID" value="RNA44560.1"/>
    <property type="molecule type" value="Genomic_DNA"/>
</dbReference>
<dbReference type="InterPro" id="IPR036397">
    <property type="entry name" value="RNaseH_sf"/>
</dbReference>
<dbReference type="InterPro" id="IPR002492">
    <property type="entry name" value="Transposase_Tc1-like"/>
</dbReference>
<evidence type="ECO:0000313" key="3">
    <source>
        <dbReference type="Proteomes" id="UP000276133"/>
    </source>
</evidence>
<organism evidence="2 3">
    <name type="scientific">Brachionus plicatilis</name>
    <name type="common">Marine rotifer</name>
    <name type="synonym">Brachionus muelleri</name>
    <dbReference type="NCBI Taxonomy" id="10195"/>
    <lineage>
        <taxon>Eukaryota</taxon>
        <taxon>Metazoa</taxon>
        <taxon>Spiralia</taxon>
        <taxon>Gnathifera</taxon>
        <taxon>Rotifera</taxon>
        <taxon>Eurotatoria</taxon>
        <taxon>Monogononta</taxon>
        <taxon>Pseudotrocha</taxon>
        <taxon>Ploima</taxon>
        <taxon>Brachionidae</taxon>
        <taxon>Brachionus</taxon>
    </lineage>
</organism>
<evidence type="ECO:0000259" key="1">
    <source>
        <dbReference type="Pfam" id="PF01498"/>
    </source>
</evidence>
<dbReference type="AlphaFoldDB" id="A0A3M7T9N8"/>
<dbReference type="GO" id="GO:0006313">
    <property type="term" value="P:DNA transposition"/>
    <property type="evidence" value="ECO:0007669"/>
    <property type="project" value="InterPro"/>
</dbReference>
<dbReference type="Proteomes" id="UP000276133">
    <property type="component" value="Unassembled WGS sequence"/>
</dbReference>
<feature type="domain" description="Transposase Tc1-like" evidence="1">
    <location>
        <begin position="56"/>
        <end position="102"/>
    </location>
</feature>
<keyword evidence="3" id="KW-1185">Reference proteome</keyword>
<accession>A0A3M7T9N8</accession>
<dbReference type="Pfam" id="PF01498">
    <property type="entry name" value="HTH_Tnp_Tc3_2"/>
    <property type="match status" value="1"/>
</dbReference>
<evidence type="ECO:0000313" key="2">
    <source>
        <dbReference type="EMBL" id="RNA44560.1"/>
    </source>
</evidence>
<reference evidence="2 3" key="1">
    <citation type="journal article" date="2018" name="Sci. Rep.">
        <title>Genomic signatures of local adaptation to the degree of environmental predictability in rotifers.</title>
        <authorList>
            <person name="Franch-Gras L."/>
            <person name="Hahn C."/>
            <person name="Garcia-Roger E.M."/>
            <person name="Carmona M.J."/>
            <person name="Serra M."/>
            <person name="Gomez A."/>
        </authorList>
    </citation>
    <scope>NUCLEOTIDE SEQUENCE [LARGE SCALE GENOMIC DNA]</scope>
    <source>
        <strain evidence="2">HYR1</strain>
    </source>
</reference>
<gene>
    <name evidence="2" type="ORF">BpHYR1_031399</name>
</gene>
<comment type="caution">
    <text evidence="2">The sequence shown here is derived from an EMBL/GenBank/DDBJ whole genome shotgun (WGS) entry which is preliminary data.</text>
</comment>
<name>A0A3M7T9N8_BRAPC</name>
<dbReference type="GO" id="GO:0015074">
    <property type="term" value="P:DNA integration"/>
    <property type="evidence" value="ECO:0007669"/>
    <property type="project" value="InterPro"/>
</dbReference>
<protein>
    <submittedName>
        <fullName evidence="2">Paired box and transposase domain containing</fullName>
    </submittedName>
</protein>
<proteinExistence type="predicted"/>
<dbReference type="Gene3D" id="3.30.420.10">
    <property type="entry name" value="Ribonuclease H-like superfamily/Ribonuclease H"/>
    <property type="match status" value="1"/>
</dbReference>
<dbReference type="GO" id="GO:0003677">
    <property type="term" value="F:DNA binding"/>
    <property type="evidence" value="ECO:0007669"/>
    <property type="project" value="InterPro"/>
</dbReference>
<dbReference type="OrthoDB" id="6779723at2759"/>
<sequence length="182" mass="21409">MSDNWSPKRLVGVLEKCVRTTRKNNDIYGTPKKSTRPWRPRKLTNRDQNSLFIQFKNVKISRETVRRFLTSKGIGTYTALKKPLLTASDRIKRLKWCNERLNWTIERWGMVIFNHESNFEVFNRKSRVLVKRLKKEKYDTRFVIPTLQGGGGSAGIWGRISSKGTGCCRIYEGRINQHNFWI</sequence>
<dbReference type="STRING" id="10195.A0A3M7T9N8"/>